<dbReference type="InterPro" id="IPR032675">
    <property type="entry name" value="LRR_dom_sf"/>
</dbReference>
<organism evidence="3 4">
    <name type="scientific">Pisum sativum</name>
    <name type="common">Garden pea</name>
    <name type="synonym">Lathyrus oleraceus</name>
    <dbReference type="NCBI Taxonomy" id="3888"/>
    <lineage>
        <taxon>Eukaryota</taxon>
        <taxon>Viridiplantae</taxon>
        <taxon>Streptophyta</taxon>
        <taxon>Embryophyta</taxon>
        <taxon>Tracheophyta</taxon>
        <taxon>Spermatophyta</taxon>
        <taxon>Magnoliopsida</taxon>
        <taxon>eudicotyledons</taxon>
        <taxon>Gunneridae</taxon>
        <taxon>Pentapetalae</taxon>
        <taxon>rosids</taxon>
        <taxon>fabids</taxon>
        <taxon>Fabales</taxon>
        <taxon>Fabaceae</taxon>
        <taxon>Papilionoideae</taxon>
        <taxon>50 kb inversion clade</taxon>
        <taxon>NPAAA clade</taxon>
        <taxon>Hologalegina</taxon>
        <taxon>IRL clade</taxon>
        <taxon>Fabeae</taxon>
        <taxon>Lathyrus</taxon>
    </lineage>
</organism>
<evidence type="ECO:0000256" key="1">
    <source>
        <dbReference type="SAM" id="Phobius"/>
    </source>
</evidence>
<dbReference type="PROSITE" id="PS50181">
    <property type="entry name" value="FBOX"/>
    <property type="match status" value="1"/>
</dbReference>
<dbReference type="Pfam" id="PF24758">
    <property type="entry name" value="LRR_At5g56370"/>
    <property type="match status" value="1"/>
</dbReference>
<dbReference type="AlphaFoldDB" id="A0A9D4XY97"/>
<reference evidence="3 4" key="1">
    <citation type="journal article" date="2022" name="Nat. Genet.">
        <title>Improved pea reference genome and pan-genome highlight genomic features and evolutionary characteristics.</title>
        <authorList>
            <person name="Yang T."/>
            <person name="Liu R."/>
            <person name="Luo Y."/>
            <person name="Hu S."/>
            <person name="Wang D."/>
            <person name="Wang C."/>
            <person name="Pandey M.K."/>
            <person name="Ge S."/>
            <person name="Xu Q."/>
            <person name="Li N."/>
            <person name="Li G."/>
            <person name="Huang Y."/>
            <person name="Saxena R.K."/>
            <person name="Ji Y."/>
            <person name="Li M."/>
            <person name="Yan X."/>
            <person name="He Y."/>
            <person name="Liu Y."/>
            <person name="Wang X."/>
            <person name="Xiang C."/>
            <person name="Varshney R.K."/>
            <person name="Ding H."/>
            <person name="Gao S."/>
            <person name="Zong X."/>
        </authorList>
    </citation>
    <scope>NUCLEOTIDE SEQUENCE [LARGE SCALE GENOMIC DNA]</scope>
    <source>
        <strain evidence="3 4">cv. Zhongwan 6</strain>
    </source>
</reference>
<proteinExistence type="predicted"/>
<evidence type="ECO:0000313" key="4">
    <source>
        <dbReference type="Proteomes" id="UP001058974"/>
    </source>
</evidence>
<dbReference type="Gramene" id="Psat03G0255200-T1">
    <property type="protein sequence ID" value="KAI5427170.1"/>
    <property type="gene ID" value="KIW84_032552"/>
</dbReference>
<dbReference type="InterPro" id="IPR001810">
    <property type="entry name" value="F-box_dom"/>
</dbReference>
<accession>A0A9D4XY97</accession>
<dbReference type="InterPro" id="IPR006566">
    <property type="entry name" value="FBD"/>
</dbReference>
<dbReference type="Proteomes" id="UP001058974">
    <property type="component" value="Chromosome 3"/>
</dbReference>
<evidence type="ECO:0000259" key="2">
    <source>
        <dbReference type="PROSITE" id="PS50181"/>
    </source>
</evidence>
<protein>
    <recommendedName>
        <fullName evidence="2">F-box domain-containing protein</fullName>
    </recommendedName>
</protein>
<dbReference type="Pfam" id="PF00646">
    <property type="entry name" value="F-box"/>
    <property type="match status" value="1"/>
</dbReference>
<keyword evidence="4" id="KW-1185">Reference proteome</keyword>
<keyword evidence="1" id="KW-1133">Transmembrane helix</keyword>
<evidence type="ECO:0000313" key="3">
    <source>
        <dbReference type="EMBL" id="KAI5427170.1"/>
    </source>
</evidence>
<dbReference type="EMBL" id="JAMSHJ010000003">
    <property type="protein sequence ID" value="KAI5427170.1"/>
    <property type="molecule type" value="Genomic_DNA"/>
</dbReference>
<dbReference type="SUPFAM" id="SSF81383">
    <property type="entry name" value="F-box domain"/>
    <property type="match status" value="1"/>
</dbReference>
<dbReference type="InterPro" id="IPR055411">
    <property type="entry name" value="LRR_FXL15/At3g58940/PEG3-like"/>
</dbReference>
<dbReference type="PANTHER" id="PTHR31900">
    <property type="entry name" value="F-BOX/RNI SUPERFAMILY PROTEIN-RELATED"/>
    <property type="match status" value="1"/>
</dbReference>
<feature type="transmembrane region" description="Helical" evidence="1">
    <location>
        <begin position="326"/>
        <end position="346"/>
    </location>
</feature>
<keyword evidence="1" id="KW-0812">Transmembrane</keyword>
<keyword evidence="1" id="KW-0472">Membrane</keyword>
<name>A0A9D4XY97_PEA</name>
<gene>
    <name evidence="3" type="ORF">KIW84_032552</name>
</gene>
<sequence>MMTLFNANQIDRISDLPSNVIDVILGNLRIRDQVRTSILSTKWRYMWTSAPHLYFDDDFYQRFLVLDDPGAVVSKIITDVVMLHNGPIHKFSICIYADFDFKITTEDINLWIPFMSRDVKHLELVTHCVFKDPMPDILFSCKELTYFKCSSFILSIPPNFCGFEKLLELHLVCVEFESSALESLMSGCPFLEKLVIELCGDFEYLDISSPTLKVLLVKLEYDIKSICLKKAKNLVDFTLDANYNSLSGLIKSLPKIKRFSMLRGKKIPLADIIPPTLLTSSFSSLEYLKLDEFNLKERGELLYIVSVLKSAPRLIELTIRQVNMNIPMLLGLFLVLVYFDTSIFILQSDNNVDTIQVLDHSEELECSSWGGLKLQTVNIEVEARSQHAMSLIKLILANSPLLKTLTFNYSSEKLGAVMLFRISQDLLLMKRASPRAQVKFLCSTFPPFVW</sequence>
<dbReference type="InterPro" id="IPR036047">
    <property type="entry name" value="F-box-like_dom_sf"/>
</dbReference>
<dbReference type="InterPro" id="IPR050232">
    <property type="entry name" value="FBL13/AtMIF1-like"/>
</dbReference>
<dbReference type="SUPFAM" id="SSF52047">
    <property type="entry name" value="RNI-like"/>
    <property type="match status" value="1"/>
</dbReference>
<dbReference type="SMART" id="SM00579">
    <property type="entry name" value="FBD"/>
    <property type="match status" value="1"/>
</dbReference>
<comment type="caution">
    <text evidence="3">The sequence shown here is derived from an EMBL/GenBank/DDBJ whole genome shotgun (WGS) entry which is preliminary data.</text>
</comment>
<dbReference type="Gene3D" id="3.80.10.10">
    <property type="entry name" value="Ribonuclease Inhibitor"/>
    <property type="match status" value="1"/>
</dbReference>
<dbReference type="PANTHER" id="PTHR31900:SF32">
    <property type="entry name" value="F-BOX_RNI_FBD-LIKE DOMAIN PROTEIN"/>
    <property type="match status" value="1"/>
</dbReference>
<feature type="domain" description="F-box" evidence="2">
    <location>
        <begin position="10"/>
        <end position="63"/>
    </location>
</feature>